<dbReference type="InterPro" id="IPR041588">
    <property type="entry name" value="Integrase_H2C2"/>
</dbReference>
<dbReference type="Gene3D" id="1.10.340.70">
    <property type="match status" value="1"/>
</dbReference>
<evidence type="ECO:0000259" key="2">
    <source>
        <dbReference type="Pfam" id="PF17921"/>
    </source>
</evidence>
<comment type="caution">
    <text evidence="3">The sequence shown here is derived from an EMBL/GenBank/DDBJ whole genome shotgun (WGS) entry which is preliminary data.</text>
</comment>
<evidence type="ECO:0000259" key="1">
    <source>
        <dbReference type="Pfam" id="PF17919"/>
    </source>
</evidence>
<dbReference type="PANTHER" id="PTHR37984">
    <property type="entry name" value="PROTEIN CBG26694"/>
    <property type="match status" value="1"/>
</dbReference>
<dbReference type="EMBL" id="SSTE01016683">
    <property type="protein sequence ID" value="KAA0041189.1"/>
    <property type="molecule type" value="Genomic_DNA"/>
</dbReference>
<dbReference type="Pfam" id="PF17921">
    <property type="entry name" value="Integrase_H2C2"/>
    <property type="match status" value="1"/>
</dbReference>
<dbReference type="AlphaFoldDB" id="A0A5A7TIM6"/>
<organism evidence="3 4">
    <name type="scientific">Cucumis melo var. makuwa</name>
    <name type="common">Oriental melon</name>
    <dbReference type="NCBI Taxonomy" id="1194695"/>
    <lineage>
        <taxon>Eukaryota</taxon>
        <taxon>Viridiplantae</taxon>
        <taxon>Streptophyta</taxon>
        <taxon>Embryophyta</taxon>
        <taxon>Tracheophyta</taxon>
        <taxon>Spermatophyta</taxon>
        <taxon>Magnoliopsida</taxon>
        <taxon>eudicotyledons</taxon>
        <taxon>Gunneridae</taxon>
        <taxon>Pentapetalae</taxon>
        <taxon>rosids</taxon>
        <taxon>fabids</taxon>
        <taxon>Cucurbitales</taxon>
        <taxon>Cucurbitaceae</taxon>
        <taxon>Benincaseae</taxon>
        <taxon>Cucumis</taxon>
    </lineage>
</organism>
<reference evidence="3 4" key="1">
    <citation type="submission" date="2019-08" db="EMBL/GenBank/DDBJ databases">
        <title>Draft genome sequences of two oriental melons (Cucumis melo L. var makuwa).</title>
        <authorList>
            <person name="Kwon S.-Y."/>
        </authorList>
    </citation>
    <scope>NUCLEOTIDE SEQUENCE [LARGE SCALE GENOMIC DNA]</scope>
    <source>
        <strain evidence="4">cv. SW 3</strain>
        <tissue evidence="3">Leaf</tissue>
    </source>
</reference>
<evidence type="ECO:0000313" key="3">
    <source>
        <dbReference type="EMBL" id="KAA0041189.1"/>
    </source>
</evidence>
<dbReference type="InterPro" id="IPR043502">
    <property type="entry name" value="DNA/RNA_pol_sf"/>
</dbReference>
<dbReference type="InterPro" id="IPR050951">
    <property type="entry name" value="Retrovirus_Pol_polyprotein"/>
</dbReference>
<dbReference type="OrthoDB" id="1938712at2759"/>
<dbReference type="InterPro" id="IPR041577">
    <property type="entry name" value="RT_RNaseH_2"/>
</dbReference>
<protein>
    <submittedName>
        <fullName evidence="3">Ty3-gypsy retrotransposon protein</fullName>
    </submittedName>
</protein>
<feature type="domain" description="Integrase zinc-binding" evidence="2">
    <location>
        <begin position="121"/>
        <end position="179"/>
    </location>
</feature>
<gene>
    <name evidence="3" type="ORF">E6C27_scaffold128G001340</name>
</gene>
<proteinExistence type="predicted"/>
<sequence length="229" mass="25886">MAMMTLPILAMPDFNLPFEIETDASGYGVGVGLIQAKRPIAYFSHTVNARPSQTHSTSSSAFKSHFGPTLLDLVIIKEEVEDPRLKEIIAKIEAQKQEVPNFSLQQGVLKYKGRLVLSKTSSLLSTILHTYHDSIFNIRRHSGYLRTYKRLTGEVYWEGMKKDVKKYCVECSICQRNKTLALSLVGLLMPLEMPDAFWNDISMDFIEGLPKVVGWKVIMVVVDRMSSIL</sequence>
<name>A0A5A7TIM6_CUCMM</name>
<dbReference type="Pfam" id="PF17919">
    <property type="entry name" value="RT_RNaseH_2"/>
    <property type="match status" value="1"/>
</dbReference>
<dbReference type="Proteomes" id="UP000321393">
    <property type="component" value="Unassembled WGS sequence"/>
</dbReference>
<dbReference type="PANTHER" id="PTHR37984:SF15">
    <property type="entry name" value="INTEGRASE CATALYTIC DOMAIN-CONTAINING PROTEIN"/>
    <property type="match status" value="1"/>
</dbReference>
<evidence type="ECO:0000313" key="4">
    <source>
        <dbReference type="Proteomes" id="UP000321393"/>
    </source>
</evidence>
<feature type="domain" description="Reverse transcriptase/retrotransposon-derived protein RNase H-like" evidence="1">
    <location>
        <begin position="2"/>
        <end position="57"/>
    </location>
</feature>
<accession>A0A5A7TIM6</accession>
<dbReference type="SUPFAM" id="SSF56672">
    <property type="entry name" value="DNA/RNA polymerases"/>
    <property type="match status" value="1"/>
</dbReference>